<dbReference type="AlphaFoldDB" id="A0A645BB60"/>
<feature type="region of interest" description="Disordered" evidence="1">
    <location>
        <begin position="47"/>
        <end position="81"/>
    </location>
</feature>
<dbReference type="EMBL" id="VSSQ01017038">
    <property type="protein sequence ID" value="MPM58944.1"/>
    <property type="molecule type" value="Genomic_DNA"/>
</dbReference>
<accession>A0A645BB60</accession>
<reference evidence="2" key="1">
    <citation type="submission" date="2019-08" db="EMBL/GenBank/DDBJ databases">
        <authorList>
            <person name="Kucharzyk K."/>
            <person name="Murdoch R.W."/>
            <person name="Higgins S."/>
            <person name="Loffler F."/>
        </authorList>
    </citation>
    <scope>NUCLEOTIDE SEQUENCE</scope>
</reference>
<evidence type="ECO:0000313" key="2">
    <source>
        <dbReference type="EMBL" id="MPM58944.1"/>
    </source>
</evidence>
<comment type="caution">
    <text evidence="2">The sequence shown here is derived from an EMBL/GenBank/DDBJ whole genome shotgun (WGS) entry which is preliminary data.</text>
</comment>
<name>A0A645BB60_9ZZZZ</name>
<organism evidence="2">
    <name type="scientific">bioreactor metagenome</name>
    <dbReference type="NCBI Taxonomy" id="1076179"/>
    <lineage>
        <taxon>unclassified sequences</taxon>
        <taxon>metagenomes</taxon>
        <taxon>ecological metagenomes</taxon>
    </lineage>
</organism>
<proteinExistence type="predicted"/>
<gene>
    <name evidence="2" type="ORF">SDC9_105779</name>
</gene>
<protein>
    <submittedName>
        <fullName evidence="2">Uncharacterized protein</fullName>
    </submittedName>
</protein>
<sequence length="199" mass="21696">MIAAQYIDTTQPLVDYVSEALAADDLLPTMTPTLEPTETPTFGGVVTPTPNSATPVPTSAPTEVPTPTPTPEPTAAVEGASYTGGNSFGVVRLSMQRPVLGETYRRYSQQSRQMFDTFLSSLDDLEEAQAYARKEATKYAAGKSNNLKQAKQDVADFASHVKTNALSLAQEFGYSTSKFKWSCRYDLDPSFNEVTVDFR</sequence>
<evidence type="ECO:0000256" key="1">
    <source>
        <dbReference type="SAM" id="MobiDB-lite"/>
    </source>
</evidence>
<feature type="compositionally biased region" description="Low complexity" evidence="1">
    <location>
        <begin position="47"/>
        <end position="63"/>
    </location>
</feature>